<proteinExistence type="predicted"/>
<evidence type="ECO:0000313" key="3">
    <source>
        <dbReference type="Proteomes" id="UP001319104"/>
    </source>
</evidence>
<gene>
    <name evidence="2" type="ORF">KI659_12030</name>
</gene>
<evidence type="ECO:0008006" key="4">
    <source>
        <dbReference type="Google" id="ProtNLM"/>
    </source>
</evidence>
<dbReference type="PROSITE" id="PS51257">
    <property type="entry name" value="PROKAR_LIPOPROTEIN"/>
    <property type="match status" value="1"/>
</dbReference>
<dbReference type="AlphaFoldDB" id="A0AAP2G5N4"/>
<sequence length="383" mass="43951">MRSLLVCALFLILFSCSDNSPSIKPANLFDFESGQFIINKPSDSNILMFTGTVESDSGRYFVSETTNKYELFDFETGLRKFSFQIPFDGPEAMKRSMNGTAMISPAEYVAFNQIGQFHSYVNGRLNRDIHINLSEITQHKFTQISKGTGNLTKLSTGKYQVVLNPFDIMDPNGGFDTEFSAWVFQIDLEKGISCVSNFNSPYDESFHDSPSATLTLGTRNHAQDEYWFMYALSDSVYRIEDCKIVQNHKLDSGNEVIYYPDVVTRNGRNTQWNSNPKNHKNIKLFYDNKTSTFLRVLELPKKINEEDLKAMDVRKASKLKSDYQILIYDQQWNLGAILNFTIPEGNNLESCFVHEGIFYLNQPNQENEDEYVLMKFDLTKAII</sequence>
<keyword evidence="3" id="KW-1185">Reference proteome</keyword>
<evidence type="ECO:0000256" key="1">
    <source>
        <dbReference type="SAM" id="SignalP"/>
    </source>
</evidence>
<evidence type="ECO:0000313" key="2">
    <source>
        <dbReference type="EMBL" id="MBS9524738.1"/>
    </source>
</evidence>
<reference evidence="2 3" key="1">
    <citation type="submission" date="2021-05" db="EMBL/GenBank/DDBJ databases">
        <authorList>
            <person name="Zhang Z.D."/>
            <person name="Osman G."/>
        </authorList>
    </citation>
    <scope>NUCLEOTIDE SEQUENCE [LARGE SCALE GENOMIC DNA]</scope>
    <source>
        <strain evidence="2 3">KCTC 32217</strain>
    </source>
</reference>
<keyword evidence="1" id="KW-0732">Signal</keyword>
<dbReference type="Proteomes" id="UP001319104">
    <property type="component" value="Unassembled WGS sequence"/>
</dbReference>
<name>A0AAP2G5N4_9BACT</name>
<feature type="chain" id="PRO_5042836299" description="DUF4221 domain-containing protein" evidence="1">
    <location>
        <begin position="21"/>
        <end position="383"/>
    </location>
</feature>
<feature type="signal peptide" evidence="1">
    <location>
        <begin position="1"/>
        <end position="20"/>
    </location>
</feature>
<accession>A0AAP2G5N4</accession>
<comment type="caution">
    <text evidence="2">The sequence shown here is derived from an EMBL/GenBank/DDBJ whole genome shotgun (WGS) entry which is preliminary data.</text>
</comment>
<dbReference type="RefSeq" id="WP_213945597.1">
    <property type="nucleotide sequence ID" value="NZ_JAHBGI010000013.1"/>
</dbReference>
<dbReference type="EMBL" id="JAHCMY010000006">
    <property type="protein sequence ID" value="MBS9524738.1"/>
    <property type="molecule type" value="Genomic_DNA"/>
</dbReference>
<organism evidence="2 3">
    <name type="scientific">Litoribacter ruber</name>
    <dbReference type="NCBI Taxonomy" id="702568"/>
    <lineage>
        <taxon>Bacteria</taxon>
        <taxon>Pseudomonadati</taxon>
        <taxon>Bacteroidota</taxon>
        <taxon>Cytophagia</taxon>
        <taxon>Cytophagales</taxon>
        <taxon>Cyclobacteriaceae</taxon>
        <taxon>Litoribacter</taxon>
    </lineage>
</organism>
<protein>
    <recommendedName>
        <fullName evidence="4">DUF4221 domain-containing protein</fullName>
    </recommendedName>
</protein>